<comment type="caution">
    <text evidence="1">The sequence shown here is derived from an EMBL/GenBank/DDBJ whole genome shotgun (WGS) entry which is preliminary data.</text>
</comment>
<dbReference type="InterPro" id="IPR012349">
    <property type="entry name" value="Split_barrel_FMN-bd"/>
</dbReference>
<name>A0A4R3PQF7_RHISU</name>
<accession>A0A4R3PQF7</accession>
<dbReference type="SUPFAM" id="SSF50475">
    <property type="entry name" value="FMN-binding split barrel"/>
    <property type="match status" value="1"/>
</dbReference>
<proteinExistence type="predicted"/>
<dbReference type="EMBL" id="SMBH01000043">
    <property type="protein sequence ID" value="TCU03736.1"/>
    <property type="molecule type" value="Genomic_DNA"/>
</dbReference>
<dbReference type="Gene3D" id="2.30.110.10">
    <property type="entry name" value="Electron Transport, Fmn-binding Protein, Chain A"/>
    <property type="match status" value="1"/>
</dbReference>
<dbReference type="Proteomes" id="UP000294576">
    <property type="component" value="Unassembled WGS sequence"/>
</dbReference>
<evidence type="ECO:0000313" key="1">
    <source>
        <dbReference type="EMBL" id="TCU03736.1"/>
    </source>
</evidence>
<gene>
    <name evidence="1" type="ORF">EV132_1439</name>
</gene>
<dbReference type="AlphaFoldDB" id="A0A4R3PQF7"/>
<evidence type="ECO:0000313" key="2">
    <source>
        <dbReference type="Proteomes" id="UP000294576"/>
    </source>
</evidence>
<protein>
    <submittedName>
        <fullName evidence="1">Uncharacterized protein</fullName>
    </submittedName>
</protein>
<sequence>MIITEMKWRECVDFQSGHRLGRVVCAKDDWAYVVPIYYAFTKKLVLRVLTLRQKVEWMRVIVQELTAR</sequence>
<organism evidence="1 2">
    <name type="scientific">Rhizobium sullae</name>
    <name type="common">Rhizobium hedysari</name>
    <dbReference type="NCBI Taxonomy" id="50338"/>
    <lineage>
        <taxon>Bacteria</taxon>
        <taxon>Pseudomonadati</taxon>
        <taxon>Pseudomonadota</taxon>
        <taxon>Alphaproteobacteria</taxon>
        <taxon>Hyphomicrobiales</taxon>
        <taxon>Rhizobiaceae</taxon>
        <taxon>Rhizobium/Agrobacterium group</taxon>
        <taxon>Rhizobium</taxon>
    </lineage>
</organism>
<reference evidence="1 2" key="1">
    <citation type="submission" date="2019-03" db="EMBL/GenBank/DDBJ databases">
        <title>Genomic Encyclopedia of Type Strains, Phase IV (KMG-V): Genome sequencing to study the core and pangenomes of soil and plant-associated prokaryotes.</title>
        <authorList>
            <person name="Whitman W."/>
        </authorList>
    </citation>
    <scope>NUCLEOTIDE SEQUENCE [LARGE SCALE GENOMIC DNA]</scope>
    <source>
        <strain evidence="1 2">Hc14</strain>
    </source>
</reference>